<dbReference type="Pfam" id="PF08446">
    <property type="entry name" value="PAS_2"/>
    <property type="match status" value="1"/>
</dbReference>
<evidence type="ECO:0000259" key="5">
    <source>
        <dbReference type="PROSITE" id="PS50046"/>
    </source>
</evidence>
<dbReference type="InterPro" id="IPR001294">
    <property type="entry name" value="Phytochrome"/>
</dbReference>
<dbReference type="AlphaFoldDB" id="A0AAE4TJG1"/>
<feature type="domain" description="Phytochrome chromophore attachment site" evidence="5">
    <location>
        <begin position="128"/>
        <end position="284"/>
    </location>
</feature>
<dbReference type="InterPro" id="IPR029016">
    <property type="entry name" value="GAF-like_dom_sf"/>
</dbReference>
<dbReference type="GO" id="GO:0009881">
    <property type="term" value="F:photoreceptor activity"/>
    <property type="evidence" value="ECO:0007669"/>
    <property type="project" value="UniProtKB-KW"/>
</dbReference>
<comment type="caution">
    <text evidence="6">The sequence shown here is derived from an EMBL/GenBank/DDBJ whole genome shotgun (WGS) entry which is preliminary data.</text>
</comment>
<evidence type="ECO:0000256" key="1">
    <source>
        <dbReference type="ARBA" id="ARBA00022543"/>
    </source>
</evidence>
<name>A0AAE4TJG1_9GAMM</name>
<dbReference type="EMBL" id="JASGOQ010000001">
    <property type="protein sequence ID" value="MDV5389242.1"/>
    <property type="molecule type" value="Genomic_DNA"/>
</dbReference>
<dbReference type="InterPro" id="IPR013515">
    <property type="entry name" value="Phytochrome_cen-reg"/>
</dbReference>
<protein>
    <submittedName>
        <fullName evidence="6">GAF domain-containing protein</fullName>
    </submittedName>
</protein>
<dbReference type="Pfam" id="PF00360">
    <property type="entry name" value="PHY"/>
    <property type="match status" value="1"/>
</dbReference>
<keyword evidence="1" id="KW-0600">Photoreceptor protein</keyword>
<dbReference type="Pfam" id="PF01590">
    <property type="entry name" value="GAF"/>
    <property type="match status" value="1"/>
</dbReference>
<evidence type="ECO:0000256" key="3">
    <source>
        <dbReference type="ARBA" id="ARBA00022991"/>
    </source>
</evidence>
<gene>
    <name evidence="6" type="ORF">QM089_02935</name>
</gene>
<dbReference type="PROSITE" id="PS50046">
    <property type="entry name" value="PHYTOCHROME_2"/>
    <property type="match status" value="1"/>
</dbReference>
<evidence type="ECO:0000313" key="6">
    <source>
        <dbReference type="EMBL" id="MDV5389242.1"/>
    </source>
</evidence>
<dbReference type="Gene3D" id="3.30.450.270">
    <property type="match status" value="1"/>
</dbReference>
<keyword evidence="2" id="KW-0716">Sensory transduction</keyword>
<dbReference type="SUPFAM" id="SSF55785">
    <property type="entry name" value="PYP-like sensor domain (PAS domain)"/>
    <property type="match status" value="1"/>
</dbReference>
<reference evidence="6" key="1">
    <citation type="submission" date="2023-05" db="EMBL/GenBank/DDBJ databases">
        <title>Colonisation of extended spectrum b-lactamase- and carbapenemase-producing bacteria on hospital surfaces from low- and middle-income countries.</title>
        <authorList>
            <person name="Nieto-Rosado M."/>
            <person name="Sands K."/>
            <person name="Iregbu K."/>
            <person name="Zahra R."/>
            <person name="Mazarati J.B."/>
            <person name="Mehtar S."/>
            <person name="Barnards-Group B."/>
            <person name="Walsh T.R."/>
        </authorList>
    </citation>
    <scope>NUCLEOTIDE SEQUENCE</scope>
    <source>
        <strain evidence="6">PP-E493</strain>
    </source>
</reference>
<dbReference type="InterPro" id="IPR016132">
    <property type="entry name" value="Phyto_chromo_attachment"/>
</dbReference>
<dbReference type="GO" id="GO:0009584">
    <property type="term" value="P:detection of visible light"/>
    <property type="evidence" value="ECO:0007669"/>
    <property type="project" value="InterPro"/>
</dbReference>
<accession>A0AAE4TJG1</accession>
<dbReference type="InterPro" id="IPR043150">
    <property type="entry name" value="Phytochrome_PHY_sf"/>
</dbReference>
<sequence>MEKLLSLCEHEQLHLTGAIQPHGVLIYANAAGVITHCSANVESLVGVAPKALLGQPLQAVFGEVVMPINGDNRCVYTERAWEFNGYLDFCINMSDSGDYSIEIYPHFASDNKNNKEVQLCEMPQHEYQITQQRNELLEEVAKMTGFKRIMYYQFVENNDGEVVAEFCHSSVDGSYLKLRFPASDIPQIARDLYIKNPWRMIPDAAADAIAVLSFEQAAPDLTYCDLRSVSPMHKIYLANMGVHASLSFPVVVNGNLIALVACHDNKRNIVPYAMLEACRSLVSRFSMSLSAYTAYQRMCLVDGLNSRFKPIQLLLQRNGSLVDSWQELAPWILQELNVSGVVVIHDNKILRHGLTLEDSALSIVEQEFINSSELIWSKDCLSRQLSSFVLSEVAGVMATKIGSDLKNMTRVYLCQQEQIQEIAWGGNPDKPVEFHDGKLGISPRRSFAKWIEKRVGYSCPWDNRSRLLLLKLRELLSGTVYG</sequence>
<keyword evidence="3" id="KW-0157">Chromophore</keyword>
<dbReference type="Proteomes" id="UP001187859">
    <property type="component" value="Unassembled WGS sequence"/>
</dbReference>
<proteinExistence type="predicted"/>
<keyword evidence="4" id="KW-0675">Receptor</keyword>
<dbReference type="InterPro" id="IPR035965">
    <property type="entry name" value="PAS-like_dom_sf"/>
</dbReference>
<dbReference type="SUPFAM" id="SSF55781">
    <property type="entry name" value="GAF domain-like"/>
    <property type="match status" value="2"/>
</dbReference>
<dbReference type="InterPro" id="IPR013654">
    <property type="entry name" value="PAS_2"/>
</dbReference>
<dbReference type="InterPro" id="IPR003018">
    <property type="entry name" value="GAF"/>
</dbReference>
<evidence type="ECO:0000313" key="7">
    <source>
        <dbReference type="Proteomes" id="UP001187859"/>
    </source>
</evidence>
<dbReference type="PRINTS" id="PR01033">
    <property type="entry name" value="PHYTOCHROME"/>
</dbReference>
<dbReference type="GO" id="GO:0006355">
    <property type="term" value="P:regulation of DNA-templated transcription"/>
    <property type="evidence" value="ECO:0007669"/>
    <property type="project" value="InterPro"/>
</dbReference>
<evidence type="ECO:0000256" key="2">
    <source>
        <dbReference type="ARBA" id="ARBA00022606"/>
    </source>
</evidence>
<evidence type="ECO:0000256" key="4">
    <source>
        <dbReference type="ARBA" id="ARBA00023170"/>
    </source>
</evidence>
<dbReference type="Gene3D" id="3.30.450.20">
    <property type="entry name" value="PAS domain"/>
    <property type="match status" value="1"/>
</dbReference>
<dbReference type="RefSeq" id="WP_029628487.1">
    <property type="nucleotide sequence ID" value="NZ_JASGOQ010000001.1"/>
</dbReference>
<dbReference type="Gene3D" id="3.30.450.40">
    <property type="match status" value="1"/>
</dbReference>
<organism evidence="6 7">
    <name type="scientific">Shewanella xiamenensis</name>
    <dbReference type="NCBI Taxonomy" id="332186"/>
    <lineage>
        <taxon>Bacteria</taxon>
        <taxon>Pseudomonadati</taxon>
        <taxon>Pseudomonadota</taxon>
        <taxon>Gammaproteobacteria</taxon>
        <taxon>Alteromonadales</taxon>
        <taxon>Shewanellaceae</taxon>
        <taxon>Shewanella</taxon>
    </lineage>
</organism>